<name>A0A8T0VUU8_PANVG</name>
<reference evidence="2" key="1">
    <citation type="submission" date="2020-05" db="EMBL/GenBank/DDBJ databases">
        <title>WGS assembly of Panicum virgatum.</title>
        <authorList>
            <person name="Lovell J.T."/>
            <person name="Jenkins J."/>
            <person name="Shu S."/>
            <person name="Juenger T.E."/>
            <person name="Schmutz J."/>
        </authorList>
    </citation>
    <scope>NUCLEOTIDE SEQUENCE</scope>
    <source>
        <strain evidence="2">AP13</strain>
    </source>
</reference>
<protein>
    <recommendedName>
        <fullName evidence="1">LRAT domain-containing protein</fullName>
    </recommendedName>
</protein>
<evidence type="ECO:0000259" key="1">
    <source>
        <dbReference type="PROSITE" id="PS51934"/>
    </source>
</evidence>
<dbReference type="PROSITE" id="PS51934">
    <property type="entry name" value="LRAT"/>
    <property type="match status" value="1"/>
</dbReference>
<gene>
    <name evidence="2" type="ORF">PVAP13_2KG113648</name>
</gene>
<dbReference type="Gene3D" id="3.90.1720.10">
    <property type="entry name" value="endopeptidase domain like (from Nostoc punctiforme)"/>
    <property type="match status" value="1"/>
</dbReference>
<evidence type="ECO:0000313" key="2">
    <source>
        <dbReference type="EMBL" id="KAG2640651.1"/>
    </source>
</evidence>
<comment type="caution">
    <text evidence="2">The sequence shown here is derived from an EMBL/GenBank/DDBJ whole genome shotgun (WGS) entry which is preliminary data.</text>
</comment>
<dbReference type="PANTHER" id="PTHR46137:SF11">
    <property type="entry name" value="LRAT DOMAIN-CONTAINING PROTEIN"/>
    <property type="match status" value="1"/>
</dbReference>
<sequence>MDRITWYSSCIERWQLKRGDHIYCWRTRAGYLYSHHGIYESDQKVIQYCSASTFSSSSSSSRQAGSNGSSALYPASLFQIPLALSAMTQAQRTCIACREAEREGGVVISCLDCFTEGDNICLFVYSVPRWFRNMWLIGSPSQHTCLVEAEDPPETVLRRANNLLANHGGFSVDSYDLLTNNCQHFAIYCKTGRKLTRFN</sequence>
<dbReference type="AlphaFoldDB" id="A0A8T0VUU8"/>
<dbReference type="OrthoDB" id="68610at2759"/>
<proteinExistence type="predicted"/>
<accession>A0A8T0VUU8</accession>
<dbReference type="PANTHER" id="PTHR46137">
    <property type="entry name" value="OS05G0310600 PROTEIN"/>
    <property type="match status" value="1"/>
</dbReference>
<dbReference type="Pfam" id="PF04970">
    <property type="entry name" value="LRAT"/>
    <property type="match status" value="1"/>
</dbReference>
<dbReference type="EMBL" id="CM029039">
    <property type="protein sequence ID" value="KAG2640651.1"/>
    <property type="molecule type" value="Genomic_DNA"/>
</dbReference>
<keyword evidence="3" id="KW-1185">Reference proteome</keyword>
<dbReference type="Proteomes" id="UP000823388">
    <property type="component" value="Chromosome 2K"/>
</dbReference>
<organism evidence="2 3">
    <name type="scientific">Panicum virgatum</name>
    <name type="common">Blackwell switchgrass</name>
    <dbReference type="NCBI Taxonomy" id="38727"/>
    <lineage>
        <taxon>Eukaryota</taxon>
        <taxon>Viridiplantae</taxon>
        <taxon>Streptophyta</taxon>
        <taxon>Embryophyta</taxon>
        <taxon>Tracheophyta</taxon>
        <taxon>Spermatophyta</taxon>
        <taxon>Magnoliopsida</taxon>
        <taxon>Liliopsida</taxon>
        <taxon>Poales</taxon>
        <taxon>Poaceae</taxon>
        <taxon>PACMAD clade</taxon>
        <taxon>Panicoideae</taxon>
        <taxon>Panicodae</taxon>
        <taxon>Paniceae</taxon>
        <taxon>Panicinae</taxon>
        <taxon>Panicum</taxon>
        <taxon>Panicum sect. Hiantes</taxon>
    </lineage>
</organism>
<dbReference type="InterPro" id="IPR007053">
    <property type="entry name" value="LRAT_dom"/>
</dbReference>
<feature type="domain" description="LRAT" evidence="1">
    <location>
        <begin position="25"/>
        <end position="198"/>
    </location>
</feature>
<evidence type="ECO:0000313" key="3">
    <source>
        <dbReference type="Proteomes" id="UP000823388"/>
    </source>
</evidence>